<evidence type="ECO:0000256" key="2">
    <source>
        <dbReference type="SAM" id="Phobius"/>
    </source>
</evidence>
<sequence>MNRKFWLLRGLRFAFFAALFIAALGFGTMYLWNWLMPDLFKLPQINLLQAYGLLLLGRLLFGFKPGGNKREWARHYKMKQHMAERMSKLSTEEKEKFRQQMRDRCSAAWGRPRPADSTPAEASA</sequence>
<feature type="region of interest" description="Disordered" evidence="1">
    <location>
        <begin position="83"/>
        <end position="124"/>
    </location>
</feature>
<gene>
    <name evidence="3" type="ORF">Q5H93_20420</name>
</gene>
<dbReference type="EMBL" id="JAUQSY010000016">
    <property type="protein sequence ID" value="MDO7877122.1"/>
    <property type="molecule type" value="Genomic_DNA"/>
</dbReference>
<feature type="transmembrane region" description="Helical" evidence="2">
    <location>
        <begin position="12"/>
        <end position="32"/>
    </location>
</feature>
<accession>A0ABT9BJD8</accession>
<dbReference type="RefSeq" id="WP_305008541.1">
    <property type="nucleotide sequence ID" value="NZ_JAUQSY010000016.1"/>
</dbReference>
<evidence type="ECO:0000256" key="1">
    <source>
        <dbReference type="SAM" id="MobiDB-lite"/>
    </source>
</evidence>
<proteinExistence type="predicted"/>
<feature type="transmembrane region" description="Helical" evidence="2">
    <location>
        <begin position="44"/>
        <end position="61"/>
    </location>
</feature>
<organism evidence="3 4">
    <name type="scientific">Hymenobacter aranciens</name>
    <dbReference type="NCBI Taxonomy" id="3063996"/>
    <lineage>
        <taxon>Bacteria</taxon>
        <taxon>Pseudomonadati</taxon>
        <taxon>Bacteroidota</taxon>
        <taxon>Cytophagia</taxon>
        <taxon>Cytophagales</taxon>
        <taxon>Hymenobacteraceae</taxon>
        <taxon>Hymenobacter</taxon>
    </lineage>
</organism>
<evidence type="ECO:0000313" key="3">
    <source>
        <dbReference type="EMBL" id="MDO7877122.1"/>
    </source>
</evidence>
<protein>
    <recommendedName>
        <fullName evidence="5">DUF1682 domain-containing protein</fullName>
    </recommendedName>
</protein>
<evidence type="ECO:0000313" key="4">
    <source>
        <dbReference type="Proteomes" id="UP001176429"/>
    </source>
</evidence>
<keyword evidence="4" id="KW-1185">Reference proteome</keyword>
<feature type="compositionally biased region" description="Basic and acidic residues" evidence="1">
    <location>
        <begin position="83"/>
        <end position="105"/>
    </location>
</feature>
<reference evidence="3" key="1">
    <citation type="submission" date="2023-07" db="EMBL/GenBank/DDBJ databases">
        <authorList>
            <person name="Kim M.K."/>
        </authorList>
    </citation>
    <scope>NUCLEOTIDE SEQUENCE</scope>
    <source>
        <strain evidence="3">ASUV-10-1</strain>
    </source>
</reference>
<keyword evidence="2" id="KW-0472">Membrane</keyword>
<keyword evidence="2" id="KW-1133">Transmembrane helix</keyword>
<keyword evidence="2" id="KW-0812">Transmembrane</keyword>
<evidence type="ECO:0008006" key="5">
    <source>
        <dbReference type="Google" id="ProtNLM"/>
    </source>
</evidence>
<dbReference type="Proteomes" id="UP001176429">
    <property type="component" value="Unassembled WGS sequence"/>
</dbReference>
<comment type="caution">
    <text evidence="3">The sequence shown here is derived from an EMBL/GenBank/DDBJ whole genome shotgun (WGS) entry which is preliminary data.</text>
</comment>
<name>A0ABT9BJD8_9BACT</name>